<name>A0A0V1BD88_TRISP</name>
<protein>
    <submittedName>
        <fullName evidence="1">Uncharacterized protein</fullName>
    </submittedName>
</protein>
<evidence type="ECO:0000313" key="2">
    <source>
        <dbReference type="Proteomes" id="UP000054776"/>
    </source>
</evidence>
<sequence>MPCIVVLRRCLPQGRKMLAHHQVRLTETGLENLHGLRVVRFRERDSFNGAPRPSLPARYHVSKLCGDIQVAAVIDACFKLGPDGGEF</sequence>
<comment type="caution">
    <text evidence="1">The sequence shown here is derived from an EMBL/GenBank/DDBJ whole genome shotgun (WGS) entry which is preliminary data.</text>
</comment>
<reference evidence="1 2" key="1">
    <citation type="submission" date="2015-01" db="EMBL/GenBank/DDBJ databases">
        <title>Evolution of Trichinella species and genotypes.</title>
        <authorList>
            <person name="Korhonen P.K."/>
            <person name="Edoardo P."/>
            <person name="Giuseppe L.R."/>
            <person name="Gasser R.B."/>
        </authorList>
    </citation>
    <scope>NUCLEOTIDE SEQUENCE [LARGE SCALE GENOMIC DNA]</scope>
    <source>
        <strain evidence="1">ISS3</strain>
    </source>
</reference>
<dbReference type="AlphaFoldDB" id="A0A0V1BD88"/>
<dbReference type="Proteomes" id="UP000054776">
    <property type="component" value="Unassembled WGS sequence"/>
</dbReference>
<dbReference type="EMBL" id="JYDH01000061">
    <property type="protein sequence ID" value="KRY34817.1"/>
    <property type="molecule type" value="Genomic_DNA"/>
</dbReference>
<evidence type="ECO:0000313" key="1">
    <source>
        <dbReference type="EMBL" id="KRY34817.1"/>
    </source>
</evidence>
<organism evidence="1 2">
    <name type="scientific">Trichinella spiralis</name>
    <name type="common">Trichina worm</name>
    <dbReference type="NCBI Taxonomy" id="6334"/>
    <lineage>
        <taxon>Eukaryota</taxon>
        <taxon>Metazoa</taxon>
        <taxon>Ecdysozoa</taxon>
        <taxon>Nematoda</taxon>
        <taxon>Enoplea</taxon>
        <taxon>Dorylaimia</taxon>
        <taxon>Trichinellida</taxon>
        <taxon>Trichinellidae</taxon>
        <taxon>Trichinella</taxon>
    </lineage>
</organism>
<proteinExistence type="predicted"/>
<gene>
    <name evidence="1" type="ORF">T01_169</name>
</gene>
<dbReference type="InParanoid" id="A0A0V1BD88"/>
<keyword evidence="2" id="KW-1185">Reference proteome</keyword>
<accession>A0A0V1BD88</accession>